<dbReference type="InterPro" id="IPR044922">
    <property type="entry name" value="DUF2063_N_sf"/>
</dbReference>
<proteinExistence type="predicted"/>
<evidence type="ECO:0000313" key="3">
    <source>
        <dbReference type="Proteomes" id="UP000246077"/>
    </source>
</evidence>
<dbReference type="RefSeq" id="WP_109919996.1">
    <property type="nucleotide sequence ID" value="NZ_QGLF01000001.1"/>
</dbReference>
<protein>
    <recommendedName>
        <fullName evidence="1">Putative DNA-binding domain-containing protein</fullName>
    </recommendedName>
</protein>
<feature type="domain" description="Putative DNA-binding" evidence="1">
    <location>
        <begin position="10"/>
        <end position="101"/>
    </location>
</feature>
<evidence type="ECO:0000313" key="2">
    <source>
        <dbReference type="EMBL" id="PWR23965.1"/>
    </source>
</evidence>
<keyword evidence="3" id="KW-1185">Reference proteome</keyword>
<dbReference type="OrthoDB" id="4146344at2"/>
<dbReference type="Gene3D" id="1.10.150.690">
    <property type="entry name" value="DUF2063"/>
    <property type="match status" value="1"/>
</dbReference>
<gene>
    <name evidence="2" type="ORF">DKG75_05305</name>
</gene>
<accession>A0A317EFK5</accession>
<sequence>MPAAELTLAEVQAAFAEGLRRGAMPDALVAAVRGGRVPAARRLQVHRNHVRTSLTAALALHYPVVARLLGPAAFDVVAQRFLAARPPDDPRLALYGAGLDDVLRAQPELAALPMIAEVAGFEWARHGAAQAPAAPILEAATLAARPAGDLAGLRLRRLPSVRLVAARHDVAHLWAINQPGRDGTPEQPLDRPCRLAVWRDQAGAIRAADLGPAEATLLSGLAGDAALGPLLDTVPPDAAAPALARILGLGLLCLAGTATSMETA</sequence>
<dbReference type="EMBL" id="QGLF01000001">
    <property type="protein sequence ID" value="PWR23965.1"/>
    <property type="molecule type" value="Genomic_DNA"/>
</dbReference>
<name>A0A317EFK5_9PROT</name>
<dbReference type="InterPro" id="IPR018640">
    <property type="entry name" value="DUF2063"/>
</dbReference>
<dbReference type="Proteomes" id="UP000246077">
    <property type="component" value="Unassembled WGS sequence"/>
</dbReference>
<evidence type="ECO:0000259" key="1">
    <source>
        <dbReference type="Pfam" id="PF09836"/>
    </source>
</evidence>
<dbReference type="Pfam" id="PF09836">
    <property type="entry name" value="DUF2063"/>
    <property type="match status" value="1"/>
</dbReference>
<reference evidence="3" key="1">
    <citation type="submission" date="2018-05" db="EMBL/GenBank/DDBJ databases">
        <title>Zavarzinia sp. HR-AS.</title>
        <authorList>
            <person name="Lee Y."/>
            <person name="Jeon C.O."/>
        </authorList>
    </citation>
    <scope>NUCLEOTIDE SEQUENCE [LARGE SCALE GENOMIC DNA]</scope>
    <source>
        <strain evidence="3">DSM 1231</strain>
    </source>
</reference>
<organism evidence="2 3">
    <name type="scientific">Zavarzinia compransoris</name>
    <dbReference type="NCBI Taxonomy" id="1264899"/>
    <lineage>
        <taxon>Bacteria</taxon>
        <taxon>Pseudomonadati</taxon>
        <taxon>Pseudomonadota</taxon>
        <taxon>Alphaproteobacteria</taxon>
        <taxon>Rhodospirillales</taxon>
        <taxon>Zavarziniaceae</taxon>
        <taxon>Zavarzinia</taxon>
    </lineage>
</organism>
<dbReference type="AlphaFoldDB" id="A0A317EFK5"/>
<comment type="caution">
    <text evidence="2">The sequence shown here is derived from an EMBL/GenBank/DDBJ whole genome shotgun (WGS) entry which is preliminary data.</text>
</comment>